<keyword evidence="3" id="KW-1185">Reference proteome</keyword>
<dbReference type="Proteomes" id="UP000199672">
    <property type="component" value="Unassembled WGS sequence"/>
</dbReference>
<gene>
    <name evidence="2" type="ORF">SAMN05216297_12068</name>
</gene>
<dbReference type="Gene3D" id="3.30.420.40">
    <property type="match status" value="1"/>
</dbReference>
<dbReference type="InterPro" id="IPR050273">
    <property type="entry name" value="GppA/Ppx_hydrolase"/>
</dbReference>
<evidence type="ECO:0000313" key="3">
    <source>
        <dbReference type="Proteomes" id="UP000199672"/>
    </source>
</evidence>
<dbReference type="OrthoDB" id="915376at2"/>
<dbReference type="Gene3D" id="3.30.420.150">
    <property type="entry name" value="Exopolyphosphatase. Domain 2"/>
    <property type="match status" value="1"/>
</dbReference>
<dbReference type="SUPFAM" id="SSF53067">
    <property type="entry name" value="Actin-like ATPase domain"/>
    <property type="match status" value="1"/>
</dbReference>
<name>A0A1I1XQW2_9FLAO</name>
<dbReference type="GO" id="GO:0006357">
    <property type="term" value="P:regulation of transcription by RNA polymerase II"/>
    <property type="evidence" value="ECO:0007669"/>
    <property type="project" value="TreeGrafter"/>
</dbReference>
<evidence type="ECO:0000259" key="1">
    <source>
        <dbReference type="Pfam" id="PF02541"/>
    </source>
</evidence>
<dbReference type="AlphaFoldDB" id="A0A1I1XQW2"/>
<dbReference type="STRING" id="739143.SAMN05216297_12068"/>
<dbReference type="PANTHER" id="PTHR30005">
    <property type="entry name" value="EXOPOLYPHOSPHATASE"/>
    <property type="match status" value="1"/>
</dbReference>
<evidence type="ECO:0000313" key="2">
    <source>
        <dbReference type="EMBL" id="SFE09694.1"/>
    </source>
</evidence>
<feature type="domain" description="Ppx/GppA phosphatase N-terminal" evidence="1">
    <location>
        <begin position="57"/>
        <end position="211"/>
    </location>
</feature>
<proteinExistence type="predicted"/>
<dbReference type="EMBL" id="FOMH01000020">
    <property type="protein sequence ID" value="SFE09694.1"/>
    <property type="molecule type" value="Genomic_DNA"/>
</dbReference>
<dbReference type="InterPro" id="IPR003695">
    <property type="entry name" value="Ppx_GppA_N"/>
</dbReference>
<dbReference type="PANTHER" id="PTHR30005:SF0">
    <property type="entry name" value="RETROGRADE REGULATION PROTEIN 2"/>
    <property type="match status" value="1"/>
</dbReference>
<dbReference type="Pfam" id="PF02541">
    <property type="entry name" value="Ppx-GppA"/>
    <property type="match status" value="1"/>
</dbReference>
<protein>
    <submittedName>
        <fullName evidence="2">Ppx/GppA phosphatase family protein</fullName>
    </submittedName>
</protein>
<accession>A0A1I1XQW2</accession>
<organism evidence="2 3">
    <name type="scientific">Flavobacterium phragmitis</name>
    <dbReference type="NCBI Taxonomy" id="739143"/>
    <lineage>
        <taxon>Bacteria</taxon>
        <taxon>Pseudomonadati</taxon>
        <taxon>Bacteroidota</taxon>
        <taxon>Flavobacteriia</taxon>
        <taxon>Flavobacteriales</taxon>
        <taxon>Flavobacteriaceae</taxon>
        <taxon>Flavobacterium</taxon>
    </lineage>
</organism>
<sequence>MKNSICHTNLFTLMFCVLCLFQSFGQKGLYAGIEIGSKGIKIALIDVKSIKRGDYLILKNWIENVGVTYNTSQDGSLAKKEINRAAATVSENLTMLKNSFRLKKENVFIVVSSGVAKARNVKDLLDTIKSITTITPDVITAEDEAKMLFKGLIPPAEYKDAILLDIGGGNTKGGCLYISDADKSKFITLKLDYGTIKLTEIIDHMLLSERNRNDIEEFENKLFEYDPILRENIEKMFSENGLSAKKTKIFLSGGAVWAFTTLYYGTESRESFLPLQLEDIINYDAVLRNNFSRYKNLAVTDPNAAKVLNTYDQKHLIAANNILLDCLEAVDGLKSKQIYFSANGHIAWLVCYVAERSRKNKIVF</sequence>
<dbReference type="RefSeq" id="WP_091499255.1">
    <property type="nucleotide sequence ID" value="NZ_FOMH01000020.1"/>
</dbReference>
<dbReference type="InterPro" id="IPR043129">
    <property type="entry name" value="ATPase_NBD"/>
</dbReference>
<reference evidence="3" key="1">
    <citation type="submission" date="2016-10" db="EMBL/GenBank/DDBJ databases">
        <authorList>
            <person name="Varghese N."/>
            <person name="Submissions S."/>
        </authorList>
    </citation>
    <scope>NUCLEOTIDE SEQUENCE [LARGE SCALE GENOMIC DNA]</scope>
    <source>
        <strain evidence="3">CGMCC 1.10370</strain>
    </source>
</reference>